<keyword evidence="12 15" id="KW-0627">Porphyrin biosynthesis</keyword>
<dbReference type="SMART" id="SM00729">
    <property type="entry name" value="Elp3"/>
    <property type="match status" value="1"/>
</dbReference>
<dbReference type="RefSeq" id="WP_302036187.1">
    <property type="nucleotide sequence ID" value="NZ_JAUKPO010000001.1"/>
</dbReference>
<dbReference type="SUPFAM" id="SSF102114">
    <property type="entry name" value="Radical SAM enzymes"/>
    <property type="match status" value="1"/>
</dbReference>
<protein>
    <recommendedName>
        <fullName evidence="15">Coproporphyrinogen-III oxidase</fullName>
        <ecNumber evidence="15">1.3.98.3</ecNumber>
    </recommendedName>
</protein>
<dbReference type="InterPro" id="IPR034505">
    <property type="entry name" value="Coproporphyrinogen-III_oxidase"/>
</dbReference>
<evidence type="ECO:0000256" key="15">
    <source>
        <dbReference type="PIRNR" id="PIRNR000167"/>
    </source>
</evidence>
<dbReference type="PROSITE" id="PS51918">
    <property type="entry name" value="RADICAL_SAM"/>
    <property type="match status" value="1"/>
</dbReference>
<evidence type="ECO:0000256" key="3">
    <source>
        <dbReference type="ARBA" id="ARBA00005493"/>
    </source>
</evidence>
<evidence type="ECO:0000256" key="7">
    <source>
        <dbReference type="ARBA" id="ARBA00022691"/>
    </source>
</evidence>
<dbReference type="InterPro" id="IPR006638">
    <property type="entry name" value="Elp3/MiaA/NifB-like_rSAM"/>
</dbReference>
<keyword evidence="9 15" id="KW-0560">Oxidoreductase</keyword>
<evidence type="ECO:0000256" key="5">
    <source>
        <dbReference type="ARBA" id="ARBA00022485"/>
    </source>
</evidence>
<evidence type="ECO:0000256" key="14">
    <source>
        <dbReference type="ARBA" id="ARBA00048321"/>
    </source>
</evidence>
<evidence type="ECO:0000256" key="9">
    <source>
        <dbReference type="ARBA" id="ARBA00023002"/>
    </source>
</evidence>
<evidence type="ECO:0000256" key="10">
    <source>
        <dbReference type="ARBA" id="ARBA00023004"/>
    </source>
</evidence>
<evidence type="ECO:0000256" key="2">
    <source>
        <dbReference type="ARBA" id="ARBA00004785"/>
    </source>
</evidence>
<dbReference type="InterPro" id="IPR007197">
    <property type="entry name" value="rSAM"/>
</dbReference>
<gene>
    <name evidence="17" type="primary">hemN</name>
    <name evidence="17" type="ORF">Q0590_04000</name>
</gene>
<dbReference type="Gene3D" id="3.80.30.20">
    <property type="entry name" value="tm_1862 like domain"/>
    <property type="match status" value="1"/>
</dbReference>
<comment type="similarity">
    <text evidence="3 15">Belongs to the anaerobic coproporphyrinogen-III oxidase family.</text>
</comment>
<feature type="domain" description="Radical SAM core" evidence="16">
    <location>
        <begin position="48"/>
        <end position="285"/>
    </location>
</feature>
<comment type="cofactor">
    <cofactor evidence="15">
        <name>[4Fe-4S] cluster</name>
        <dbReference type="ChEBI" id="CHEBI:49883"/>
    </cofactor>
    <text evidence="15">Binds 1 [4Fe-4S] cluster. The cluster is coordinated with 3 cysteines and an exchangeable S-adenosyl-L-methionine.</text>
</comment>
<accession>A0ABT8QZX5</accession>
<comment type="caution">
    <text evidence="17">The sequence shown here is derived from an EMBL/GenBank/DDBJ whole genome shotgun (WGS) entry which is preliminary data.</text>
</comment>
<dbReference type="Pfam" id="PF04055">
    <property type="entry name" value="Radical_SAM"/>
    <property type="match status" value="1"/>
</dbReference>
<dbReference type="Gene3D" id="1.10.10.920">
    <property type="match status" value="1"/>
</dbReference>
<evidence type="ECO:0000256" key="11">
    <source>
        <dbReference type="ARBA" id="ARBA00023014"/>
    </source>
</evidence>
<comment type="catalytic activity">
    <reaction evidence="14 15">
        <text>coproporphyrinogen III + 2 S-adenosyl-L-methionine = protoporphyrinogen IX + 2 5'-deoxyadenosine + 2 L-methionine + 2 CO2</text>
        <dbReference type="Rhea" id="RHEA:15425"/>
        <dbReference type="ChEBI" id="CHEBI:16526"/>
        <dbReference type="ChEBI" id="CHEBI:17319"/>
        <dbReference type="ChEBI" id="CHEBI:57307"/>
        <dbReference type="ChEBI" id="CHEBI:57309"/>
        <dbReference type="ChEBI" id="CHEBI:57844"/>
        <dbReference type="ChEBI" id="CHEBI:59789"/>
        <dbReference type="EC" id="1.3.98.3"/>
    </reaction>
</comment>
<evidence type="ECO:0000256" key="13">
    <source>
        <dbReference type="ARBA" id="ARBA00024295"/>
    </source>
</evidence>
<keyword evidence="18" id="KW-1185">Reference proteome</keyword>
<comment type="subunit">
    <text evidence="4">Monomer.</text>
</comment>
<dbReference type="InterPro" id="IPR023404">
    <property type="entry name" value="rSAM_horseshoe"/>
</dbReference>
<dbReference type="SFLD" id="SFLDS00029">
    <property type="entry name" value="Radical_SAM"/>
    <property type="match status" value="1"/>
</dbReference>
<dbReference type="SFLD" id="SFLDG01082">
    <property type="entry name" value="B12-binding_domain_containing"/>
    <property type="match status" value="1"/>
</dbReference>
<dbReference type="PIRSF" id="PIRSF000167">
    <property type="entry name" value="HemN"/>
    <property type="match status" value="1"/>
</dbReference>
<evidence type="ECO:0000313" key="17">
    <source>
        <dbReference type="EMBL" id="MDO1445398.1"/>
    </source>
</evidence>
<sequence>MLLQEELIQKYNVPAPRYTSYPTVPYWNDQKPTERDWFKAVKRTFDATNTTKGISLYVHLPFCESLCTYCGCNTRITRNHQVEPKYIKAILAEWQLYVDQLGSWPIIRELHLGGGTPTFFSPENLAFLLNGLFDKADIHPEHEFSFEGHPNNTTAAHLQTLYDLGFRRVSYGIQDFDEKVQKAINRIQPYANVERATQEARKIGYESVNFDLVYGLPFQTQESIARTLEYVAQLKPDRIAFYSYAHVPWLKPGQRGYDEKDLPVDAEKRALYELGLEKFTQLGYTDIGMDHFALPTDALYKAMQHKTLHRNFMGYTTCATDLLIGLGTSAISDAGNAYLQNVKKVEEYQQAVFSGELPILKGHLLTKQDSVIKQLILQIICKGEVNWTPGFWYSLEPEARAELAAMKKEGLLRLTEEGLWVTPLGKTFVRNICMVFDVLHRKKANQTKQLFSKAI</sequence>
<dbReference type="Proteomes" id="UP001168528">
    <property type="component" value="Unassembled WGS sequence"/>
</dbReference>
<evidence type="ECO:0000256" key="12">
    <source>
        <dbReference type="ARBA" id="ARBA00023244"/>
    </source>
</evidence>
<dbReference type="EMBL" id="JAUKPO010000001">
    <property type="protein sequence ID" value="MDO1445398.1"/>
    <property type="molecule type" value="Genomic_DNA"/>
</dbReference>
<dbReference type="NCBIfam" id="TIGR00538">
    <property type="entry name" value="hemN"/>
    <property type="match status" value="1"/>
</dbReference>
<reference evidence="17" key="1">
    <citation type="submission" date="2023-07" db="EMBL/GenBank/DDBJ databases">
        <title>The genome sequence of Rhodocytophaga aerolata KACC 12507.</title>
        <authorList>
            <person name="Zhang X."/>
        </authorList>
    </citation>
    <scope>NUCLEOTIDE SEQUENCE</scope>
    <source>
        <strain evidence="17">KACC 12507</strain>
    </source>
</reference>
<comment type="pathway">
    <text evidence="2 15">Porphyrin-containing compound metabolism; protoporphyrin-IX biosynthesis; protoporphyrinogen-IX from coproporphyrinogen-III (AdoMet route): step 1/1.</text>
</comment>
<name>A0ABT8QZX5_9BACT</name>
<evidence type="ECO:0000256" key="6">
    <source>
        <dbReference type="ARBA" id="ARBA00022490"/>
    </source>
</evidence>
<dbReference type="PANTHER" id="PTHR13932">
    <property type="entry name" value="COPROPORPHYRINIGEN III OXIDASE"/>
    <property type="match status" value="1"/>
</dbReference>
<dbReference type="GO" id="GO:0051989">
    <property type="term" value="F:coproporphyrinogen dehydrogenase activity"/>
    <property type="evidence" value="ECO:0007669"/>
    <property type="project" value="UniProtKB-EC"/>
</dbReference>
<dbReference type="PANTHER" id="PTHR13932:SF6">
    <property type="entry name" value="OXYGEN-INDEPENDENT COPROPORPHYRINOGEN III OXIDASE"/>
    <property type="match status" value="1"/>
</dbReference>
<keyword evidence="11 15" id="KW-0411">Iron-sulfur</keyword>
<evidence type="ECO:0000256" key="4">
    <source>
        <dbReference type="ARBA" id="ARBA00011245"/>
    </source>
</evidence>
<keyword evidence="6 15" id="KW-0963">Cytoplasm</keyword>
<evidence type="ECO:0000256" key="8">
    <source>
        <dbReference type="ARBA" id="ARBA00022723"/>
    </source>
</evidence>
<keyword evidence="10 15" id="KW-0408">Iron</keyword>
<evidence type="ECO:0000313" key="18">
    <source>
        <dbReference type="Proteomes" id="UP001168528"/>
    </source>
</evidence>
<organism evidence="17 18">
    <name type="scientific">Rhodocytophaga aerolata</name>
    <dbReference type="NCBI Taxonomy" id="455078"/>
    <lineage>
        <taxon>Bacteria</taxon>
        <taxon>Pseudomonadati</taxon>
        <taxon>Bacteroidota</taxon>
        <taxon>Cytophagia</taxon>
        <taxon>Cytophagales</taxon>
        <taxon>Rhodocytophagaceae</taxon>
        <taxon>Rhodocytophaga</taxon>
    </lineage>
</organism>
<keyword evidence="7 15" id="KW-0949">S-adenosyl-L-methionine</keyword>
<comment type="subcellular location">
    <subcellularLocation>
        <location evidence="1 15">Cytoplasm</location>
    </subcellularLocation>
</comment>
<keyword evidence="8 15" id="KW-0479">Metal-binding</keyword>
<dbReference type="EC" id="1.3.98.3" evidence="15"/>
<comment type="function">
    <text evidence="13">Involved in the heme biosynthesis. Catalyzes the anaerobic oxidative decarboxylation of propionate groups of rings A and B of coproporphyrinogen III to yield the vinyl groups in protoporphyrinogen IX.</text>
</comment>
<keyword evidence="5 15" id="KW-0004">4Fe-4S</keyword>
<dbReference type="SFLD" id="SFLDG01065">
    <property type="entry name" value="anaerobic_coproporphyrinogen-I"/>
    <property type="match status" value="1"/>
</dbReference>
<evidence type="ECO:0000259" key="16">
    <source>
        <dbReference type="PROSITE" id="PS51918"/>
    </source>
</evidence>
<proteinExistence type="inferred from homology"/>
<dbReference type="InterPro" id="IPR004558">
    <property type="entry name" value="Coprogen_oxidase_HemN"/>
</dbReference>
<dbReference type="InterPro" id="IPR058240">
    <property type="entry name" value="rSAM_sf"/>
</dbReference>
<evidence type="ECO:0000256" key="1">
    <source>
        <dbReference type="ARBA" id="ARBA00004496"/>
    </source>
</evidence>